<evidence type="ECO:0000313" key="2">
    <source>
        <dbReference type="Proteomes" id="UP000324800"/>
    </source>
</evidence>
<sequence>MTLSVQTVGPVDFAAVIPYVDDIEVNGQTFTNTNGNFSTILFNPPISSGIVRMELINCKGLESFGIADKLVHYDRNEQNLSKCNEVIMEGGTSYNLSKQAKFNMPMIELAIQNSLKMAVNMDNNPRTLTFFVGNEEIIHYITNIPDSIRFWEIHSKFLSLKDLANHLLNMEKDRELGKCKAQSDTSNDIPPTGYGGGIFLTGNGDYDSLSMMLDFRKMKIYRNAADNGGQSLYVAMIKLAEWNQYRIAEGYLIGNYLNRKEQEYEIY</sequence>
<organism evidence="1 2">
    <name type="scientific">Streblomastix strix</name>
    <dbReference type="NCBI Taxonomy" id="222440"/>
    <lineage>
        <taxon>Eukaryota</taxon>
        <taxon>Metamonada</taxon>
        <taxon>Preaxostyla</taxon>
        <taxon>Oxymonadida</taxon>
        <taxon>Streblomastigidae</taxon>
        <taxon>Streblomastix</taxon>
    </lineage>
</organism>
<gene>
    <name evidence="1" type="ORF">EZS28_010231</name>
</gene>
<proteinExistence type="predicted"/>
<evidence type="ECO:0000313" key="1">
    <source>
        <dbReference type="EMBL" id="KAA6394240.1"/>
    </source>
</evidence>
<dbReference type="EMBL" id="SNRW01001998">
    <property type="protein sequence ID" value="KAA6394240.1"/>
    <property type="molecule type" value="Genomic_DNA"/>
</dbReference>
<reference evidence="1 2" key="1">
    <citation type="submission" date="2019-03" db="EMBL/GenBank/DDBJ databases">
        <title>Single cell metagenomics reveals metabolic interactions within the superorganism composed of flagellate Streblomastix strix and complex community of Bacteroidetes bacteria on its surface.</title>
        <authorList>
            <person name="Treitli S.C."/>
            <person name="Kolisko M."/>
            <person name="Husnik F."/>
            <person name="Keeling P."/>
            <person name="Hampl V."/>
        </authorList>
    </citation>
    <scope>NUCLEOTIDE SEQUENCE [LARGE SCALE GENOMIC DNA]</scope>
    <source>
        <strain evidence="1">ST1C</strain>
    </source>
</reference>
<dbReference type="AlphaFoldDB" id="A0A5J4WGU3"/>
<accession>A0A5J4WGU3</accession>
<name>A0A5J4WGU3_9EUKA</name>
<dbReference type="Proteomes" id="UP000324800">
    <property type="component" value="Unassembled WGS sequence"/>
</dbReference>
<protein>
    <submittedName>
        <fullName evidence="1">Uncharacterized protein</fullName>
    </submittedName>
</protein>
<comment type="caution">
    <text evidence="1">The sequence shown here is derived from an EMBL/GenBank/DDBJ whole genome shotgun (WGS) entry which is preliminary data.</text>
</comment>